<reference evidence="1" key="1">
    <citation type="submission" date="2019-08" db="EMBL/GenBank/DDBJ databases">
        <authorList>
            <person name="Kucharzyk K."/>
            <person name="Murdoch R.W."/>
            <person name="Higgins S."/>
            <person name="Loffler F."/>
        </authorList>
    </citation>
    <scope>NUCLEOTIDE SEQUENCE</scope>
</reference>
<sequence length="138" mass="15829">MMQEIRISEVVIIRIWTSLSASTWKNLAATPDWVRMPMPETDRRVMSLLMVILISGYSSPRAFTMSLTISRSRSRTIKETSKAFLTGAVWVMISTLTSASDSSLRQRVRIMELTGTFFSEIMRFLWSTVRPSTLWLSI</sequence>
<dbReference type="EMBL" id="VSSQ01094697">
    <property type="protein sequence ID" value="MPN39092.1"/>
    <property type="molecule type" value="Genomic_DNA"/>
</dbReference>
<dbReference type="AlphaFoldDB" id="A0A645HL04"/>
<proteinExistence type="predicted"/>
<gene>
    <name evidence="1" type="ORF">SDC9_186618</name>
</gene>
<protein>
    <submittedName>
        <fullName evidence="1">Uncharacterized protein</fullName>
    </submittedName>
</protein>
<evidence type="ECO:0000313" key="1">
    <source>
        <dbReference type="EMBL" id="MPN39092.1"/>
    </source>
</evidence>
<organism evidence="1">
    <name type="scientific">bioreactor metagenome</name>
    <dbReference type="NCBI Taxonomy" id="1076179"/>
    <lineage>
        <taxon>unclassified sequences</taxon>
        <taxon>metagenomes</taxon>
        <taxon>ecological metagenomes</taxon>
    </lineage>
</organism>
<name>A0A645HL04_9ZZZZ</name>
<comment type="caution">
    <text evidence="1">The sequence shown here is derived from an EMBL/GenBank/DDBJ whole genome shotgun (WGS) entry which is preliminary data.</text>
</comment>
<accession>A0A645HL04</accession>